<keyword evidence="3" id="KW-1185">Reference proteome</keyword>
<dbReference type="Proteomes" id="UP000214973">
    <property type="component" value="Chromosome 1"/>
</dbReference>
<dbReference type="Gene3D" id="2.60.120.10">
    <property type="entry name" value="Jelly Rolls"/>
    <property type="match status" value="1"/>
</dbReference>
<dbReference type="AlphaFoldDB" id="A0A239ZJ02"/>
<dbReference type="RefSeq" id="WP_095066279.1">
    <property type="nucleotide sequence ID" value="NZ_LT906470.1"/>
</dbReference>
<dbReference type="InterPro" id="IPR014710">
    <property type="entry name" value="RmlC-like_jellyroll"/>
</dbReference>
<gene>
    <name evidence="2" type="ORF">SAMEA44547418_01378</name>
</gene>
<dbReference type="SUPFAM" id="SSF51182">
    <property type="entry name" value="RmlC-like cupins"/>
    <property type="match status" value="1"/>
</dbReference>
<dbReference type="KEGG" id="vrm:44547418_01378"/>
<evidence type="ECO:0000313" key="3">
    <source>
        <dbReference type="Proteomes" id="UP000214973"/>
    </source>
</evidence>
<dbReference type="PANTHER" id="PTHR37694:SF1">
    <property type="entry name" value="SLR8022 PROTEIN"/>
    <property type="match status" value="1"/>
</dbReference>
<evidence type="ECO:0000259" key="1">
    <source>
        <dbReference type="Pfam" id="PF07883"/>
    </source>
</evidence>
<proteinExistence type="predicted"/>
<dbReference type="CDD" id="cd02230">
    <property type="entry name" value="cupin_HP0902-like"/>
    <property type="match status" value="1"/>
</dbReference>
<feature type="domain" description="Cupin type-2" evidence="1">
    <location>
        <begin position="43"/>
        <end position="109"/>
    </location>
</feature>
<dbReference type="EMBL" id="LT906470">
    <property type="protein sequence ID" value="SNV70664.1"/>
    <property type="molecule type" value="Genomic_DNA"/>
</dbReference>
<dbReference type="InterPro" id="IPR013096">
    <property type="entry name" value="Cupin_2"/>
</dbReference>
<dbReference type="InterPro" id="IPR011051">
    <property type="entry name" value="RmlC_Cupin_sf"/>
</dbReference>
<dbReference type="PANTHER" id="PTHR37694">
    <property type="entry name" value="SLR8022 PROTEIN"/>
    <property type="match status" value="1"/>
</dbReference>
<name>A0A239ZJ02_9FIRM</name>
<accession>A0A239ZJ02</accession>
<evidence type="ECO:0000313" key="2">
    <source>
        <dbReference type="EMBL" id="SNV70664.1"/>
    </source>
</evidence>
<sequence>MSKTFTKNIPVNEILHLADILEYKAGQVISITIAQNERLSITLFALPKGEEISTHVTVGDAIVQILDGEAHIVVGDTEHNVKTGETLIMPSEVPHSLDARENFKMLLTVVK</sequence>
<protein>
    <submittedName>
        <fullName evidence="2">Uncharacterized conserved protein, contains double-stranded beta-helix domain</fullName>
    </submittedName>
</protein>
<dbReference type="Pfam" id="PF07883">
    <property type="entry name" value="Cupin_2"/>
    <property type="match status" value="1"/>
</dbReference>
<organism evidence="2 3">
    <name type="scientific">Veillonella rodentium</name>
    <dbReference type="NCBI Taxonomy" id="248315"/>
    <lineage>
        <taxon>Bacteria</taxon>
        <taxon>Bacillati</taxon>
        <taxon>Bacillota</taxon>
        <taxon>Negativicutes</taxon>
        <taxon>Veillonellales</taxon>
        <taxon>Veillonellaceae</taxon>
        <taxon>Veillonella</taxon>
    </lineage>
</organism>
<reference evidence="2 3" key="1">
    <citation type="submission" date="2017-06" db="EMBL/GenBank/DDBJ databases">
        <authorList>
            <consortium name="Pathogen Informatics"/>
        </authorList>
    </citation>
    <scope>NUCLEOTIDE SEQUENCE [LARGE SCALE GENOMIC DNA]</scope>
    <source>
        <strain evidence="2 3">NCTC12018</strain>
    </source>
</reference>